<evidence type="ECO:0000256" key="1">
    <source>
        <dbReference type="SAM" id="MobiDB-lite"/>
    </source>
</evidence>
<dbReference type="AlphaFoldDB" id="A0A2N9PBD8"/>
<gene>
    <name evidence="3" type="ORF">FLACOL_01637</name>
</gene>
<evidence type="ECO:0000313" key="4">
    <source>
        <dbReference type="Proteomes" id="UP000238180"/>
    </source>
</evidence>
<sequence>MKKYRVQKGDTLNSLAEKFAIKDGASLRAFHNIYCPLEDLLDSEVVVGKELLIAEEAPYIKEKQENNAPQNNDTKTEVAVSQSSKEVAKKETSPSSDSSSSTPHEGKHFVVQKGQCQCNQGFQFPSFKVTSHTKHYWNDSQGKSDYLAVTEEDIQLNPTAQPFGQCKLKPSSGGYLPCSFAAAGKWTKTYDKVKILDKKCVTEISELMCSTGGKITILKHGQESQTSKNQVKKANPHEQHLYNPILNFEEFQEEINSDNNEIW</sequence>
<protein>
    <recommendedName>
        <fullName evidence="2">LysM domain-containing protein</fullName>
    </recommendedName>
</protein>
<dbReference type="CDD" id="cd00118">
    <property type="entry name" value="LysM"/>
    <property type="match status" value="1"/>
</dbReference>
<dbReference type="InterPro" id="IPR018392">
    <property type="entry name" value="LysM"/>
</dbReference>
<name>A0A2N9PBD8_9FLAO</name>
<reference evidence="3 4" key="1">
    <citation type="submission" date="2018-02" db="EMBL/GenBank/DDBJ databases">
        <authorList>
            <person name="Cohen D.B."/>
            <person name="Kent A.D."/>
        </authorList>
    </citation>
    <scope>NUCLEOTIDE SEQUENCE [LARGE SCALE GENOMIC DNA]</scope>
    <source>
        <strain evidence="3">CIP109753</strain>
    </source>
</reference>
<dbReference type="InterPro" id="IPR025460">
    <property type="entry name" value="DUF4280"/>
</dbReference>
<organism evidence="3 4">
    <name type="scientific">Flavobacterium columnare</name>
    <dbReference type="NCBI Taxonomy" id="996"/>
    <lineage>
        <taxon>Bacteria</taxon>
        <taxon>Pseudomonadati</taxon>
        <taxon>Bacteroidota</taxon>
        <taxon>Flavobacteriia</taxon>
        <taxon>Flavobacteriales</taxon>
        <taxon>Flavobacteriaceae</taxon>
        <taxon>Flavobacterium</taxon>
    </lineage>
</organism>
<feature type="region of interest" description="Disordered" evidence="1">
    <location>
        <begin position="63"/>
        <end position="106"/>
    </location>
</feature>
<dbReference type="Proteomes" id="UP000238180">
    <property type="component" value="Unassembled WGS sequence"/>
</dbReference>
<dbReference type="Pfam" id="PF14107">
    <property type="entry name" value="DUF4280"/>
    <property type="match status" value="1"/>
</dbReference>
<accession>A0A2N9PBD8</accession>
<feature type="compositionally biased region" description="Low complexity" evidence="1">
    <location>
        <begin position="93"/>
        <end position="103"/>
    </location>
</feature>
<evidence type="ECO:0000313" key="3">
    <source>
        <dbReference type="EMBL" id="SPE77641.1"/>
    </source>
</evidence>
<feature type="compositionally biased region" description="Polar residues" evidence="1">
    <location>
        <begin position="66"/>
        <end position="85"/>
    </location>
</feature>
<dbReference type="RefSeq" id="WP_105196285.1">
    <property type="nucleotide sequence ID" value="NZ_OLKH01000094.1"/>
</dbReference>
<dbReference type="EMBL" id="OLKH01000094">
    <property type="protein sequence ID" value="SPE77641.1"/>
    <property type="molecule type" value="Genomic_DNA"/>
</dbReference>
<dbReference type="PROSITE" id="PS51782">
    <property type="entry name" value="LYSM"/>
    <property type="match status" value="1"/>
</dbReference>
<feature type="domain" description="LysM" evidence="2">
    <location>
        <begin position="2"/>
        <end position="53"/>
    </location>
</feature>
<evidence type="ECO:0000259" key="2">
    <source>
        <dbReference type="PROSITE" id="PS51782"/>
    </source>
</evidence>
<proteinExistence type="predicted"/>